<gene>
    <name evidence="5" type="ORF">IQ260_20520</name>
</gene>
<proteinExistence type="predicted"/>
<dbReference type="GO" id="GO:0017000">
    <property type="term" value="P:antibiotic biosynthetic process"/>
    <property type="evidence" value="ECO:0007669"/>
    <property type="project" value="UniProtKB-KW"/>
</dbReference>
<reference evidence="5" key="1">
    <citation type="submission" date="2020-10" db="EMBL/GenBank/DDBJ databases">
        <authorList>
            <person name="Castelo-Branco R."/>
            <person name="Eusebio N."/>
            <person name="Adriana R."/>
            <person name="Vieira A."/>
            <person name="Brugerolle De Fraissinette N."/>
            <person name="Rezende De Castro R."/>
            <person name="Schneider M.P."/>
            <person name="Vasconcelos V."/>
            <person name="Leao P.N."/>
        </authorList>
    </citation>
    <scope>NUCLEOTIDE SEQUENCE</scope>
    <source>
        <strain evidence="5">LEGE 11479</strain>
    </source>
</reference>
<evidence type="ECO:0000259" key="4">
    <source>
        <dbReference type="Pfam" id="PF02668"/>
    </source>
</evidence>
<dbReference type="InterPro" id="IPR050411">
    <property type="entry name" value="AlphaKG_dependent_hydroxylases"/>
</dbReference>
<organism evidence="5 6">
    <name type="scientific">Leptolyngbya cf. ectocarpi LEGE 11479</name>
    <dbReference type="NCBI Taxonomy" id="1828722"/>
    <lineage>
        <taxon>Bacteria</taxon>
        <taxon>Bacillati</taxon>
        <taxon>Cyanobacteriota</taxon>
        <taxon>Cyanophyceae</taxon>
        <taxon>Leptolyngbyales</taxon>
        <taxon>Leptolyngbyaceae</taxon>
        <taxon>Leptolyngbya group</taxon>
        <taxon>Leptolyngbya</taxon>
    </lineage>
</organism>
<sequence length="295" mass="33427">MKPFPNSAIINVPVPLARQLFEVAEQLPWRSNQEYYDVACQTEVFNKLQEACGEGFQGLIAAIQDCLETPPFSALVKGLQFDQGHRLFVALNRAFGVLVATPYDHKSPRNQLIHYIHPSADLAIASDLHKQTERLHTDCADWPEPSKYISMQCVRPDSHGGGRSRQIDMYTLQQLLASCAEPGILDKLHQEHVPWQLAAYLGGGVVWRPILTKNSMCWRRYTIDFALANEGVELSKSMLATLNILDEVINYTDQIIDFALETGDFLILDNQRCLHARTPITNPDTQRLMLRAWIQ</sequence>
<comment type="cofactor">
    <cofactor evidence="1">
        <name>Fe(2+)</name>
        <dbReference type="ChEBI" id="CHEBI:29033"/>
    </cofactor>
</comment>
<dbReference type="PANTHER" id="PTHR10696">
    <property type="entry name" value="GAMMA-BUTYROBETAINE HYDROXYLASE-RELATED"/>
    <property type="match status" value="1"/>
</dbReference>
<dbReference type="EMBL" id="JADEXP010000226">
    <property type="protein sequence ID" value="MBE9069033.1"/>
    <property type="molecule type" value="Genomic_DNA"/>
</dbReference>
<keyword evidence="2" id="KW-0560">Oxidoreductase</keyword>
<dbReference type="AlphaFoldDB" id="A0A928ZX56"/>
<dbReference type="InterPro" id="IPR042098">
    <property type="entry name" value="TauD-like_sf"/>
</dbReference>
<dbReference type="RefSeq" id="WP_193994953.1">
    <property type="nucleotide sequence ID" value="NZ_JADEXP010000226.1"/>
</dbReference>
<evidence type="ECO:0000256" key="1">
    <source>
        <dbReference type="ARBA" id="ARBA00001954"/>
    </source>
</evidence>
<dbReference type="Proteomes" id="UP000615026">
    <property type="component" value="Unassembled WGS sequence"/>
</dbReference>
<dbReference type="SUPFAM" id="SSF51197">
    <property type="entry name" value="Clavaminate synthase-like"/>
    <property type="match status" value="1"/>
</dbReference>
<evidence type="ECO:0000256" key="3">
    <source>
        <dbReference type="ARBA" id="ARBA00023194"/>
    </source>
</evidence>
<name>A0A928ZX56_LEPEC</name>
<feature type="domain" description="TauD/TfdA-like" evidence="4">
    <location>
        <begin position="74"/>
        <end position="293"/>
    </location>
</feature>
<keyword evidence="3" id="KW-0045">Antibiotic biosynthesis</keyword>
<accession>A0A928ZX56</accession>
<keyword evidence="5" id="KW-0223">Dioxygenase</keyword>
<evidence type="ECO:0000313" key="5">
    <source>
        <dbReference type="EMBL" id="MBE9069033.1"/>
    </source>
</evidence>
<evidence type="ECO:0000256" key="2">
    <source>
        <dbReference type="ARBA" id="ARBA00023002"/>
    </source>
</evidence>
<keyword evidence="6" id="KW-1185">Reference proteome</keyword>
<evidence type="ECO:0000313" key="6">
    <source>
        <dbReference type="Proteomes" id="UP000615026"/>
    </source>
</evidence>
<dbReference type="Pfam" id="PF02668">
    <property type="entry name" value="TauD"/>
    <property type="match status" value="1"/>
</dbReference>
<dbReference type="GO" id="GO:0051213">
    <property type="term" value="F:dioxygenase activity"/>
    <property type="evidence" value="ECO:0007669"/>
    <property type="project" value="UniProtKB-KW"/>
</dbReference>
<dbReference type="Gene3D" id="3.60.130.10">
    <property type="entry name" value="Clavaminate synthase-like"/>
    <property type="match status" value="1"/>
</dbReference>
<dbReference type="InterPro" id="IPR003819">
    <property type="entry name" value="TauD/TfdA-like"/>
</dbReference>
<comment type="caution">
    <text evidence="5">The sequence shown here is derived from an EMBL/GenBank/DDBJ whole genome shotgun (WGS) entry which is preliminary data.</text>
</comment>
<protein>
    <submittedName>
        <fullName evidence="5">TauD/TfdA family dioxygenase</fullName>
    </submittedName>
</protein>
<dbReference type="PANTHER" id="PTHR10696:SF56">
    <property type="entry name" value="TAUD_TFDA-LIKE DOMAIN-CONTAINING PROTEIN"/>
    <property type="match status" value="1"/>
</dbReference>